<dbReference type="Proteomes" id="UP000449906">
    <property type="component" value="Unassembled WGS sequence"/>
</dbReference>
<dbReference type="AlphaFoldDB" id="A0A7J5DXF5"/>
<dbReference type="PANTHER" id="PTHR42804">
    <property type="entry name" value="ALDEHYDE DEHYDROGENASE"/>
    <property type="match status" value="1"/>
</dbReference>
<dbReference type="PROSITE" id="PS00687">
    <property type="entry name" value="ALDEHYDE_DEHYDR_GLU"/>
    <property type="match status" value="1"/>
</dbReference>
<accession>A0A7J5DXF5</accession>
<name>A0A7J5DXF5_NOCSI</name>
<evidence type="ECO:0000256" key="1">
    <source>
        <dbReference type="ARBA" id="ARBA00009986"/>
    </source>
</evidence>
<sequence>MTTRGRLYLGGRWRTPYDAGSREVENPATEQVIARVAEGGPRDVDDAVAAARAAFPAWAAAPVAERVAVLERWYDELTGAHDELVATTVAEVGAPVAIAREAHVDLGLAVLRGYLDAAEDVAWEEQVGSSLVLREAAGVAACITPWNYPFYQVLAKLGGALVAGCTAVLKPAELTPLSAYLLVEAAERAGLPAGVLNLVPGAGAVVGEALVTHPDVDVVSFTGSTAVGARITALAAPAVKRVCLELGGKSASVVLDDADLVPAVTASVQAAMLNSGQTCSAWSRLLVPTSVLGEATEIAAAAAEALVLGDPLDEDTWLGPVVSAAQRATVAGFVDRAVAAGARVVTGGSGRPRAVGHFHAATVLTDIAPDAEVVRDEVFGPVLTIQGHDTDADAVTMANATPYGLHGAVWSADPARALAIARRMRTGQVDLNGAAFNPAAPFGGYGRSGNGRELGRFGIEEFLETKSVQR</sequence>
<organism evidence="6 7">
    <name type="scientific">Nocardioides simplex</name>
    <name type="common">Arthrobacter simplex</name>
    <dbReference type="NCBI Taxonomy" id="2045"/>
    <lineage>
        <taxon>Bacteria</taxon>
        <taxon>Bacillati</taxon>
        <taxon>Actinomycetota</taxon>
        <taxon>Actinomycetes</taxon>
        <taxon>Propionibacteriales</taxon>
        <taxon>Nocardioidaceae</taxon>
        <taxon>Pimelobacter</taxon>
    </lineage>
</organism>
<dbReference type="InterPro" id="IPR015590">
    <property type="entry name" value="Aldehyde_DH_dom"/>
</dbReference>
<dbReference type="InterPro" id="IPR016162">
    <property type="entry name" value="Ald_DH_N"/>
</dbReference>
<evidence type="ECO:0000256" key="2">
    <source>
        <dbReference type="ARBA" id="ARBA00023002"/>
    </source>
</evidence>
<protein>
    <submittedName>
        <fullName evidence="6">Aldehyde dehydrogenase family protein</fullName>
    </submittedName>
</protein>
<gene>
    <name evidence="6" type="ORF">F9L07_01195</name>
</gene>
<feature type="active site" evidence="3">
    <location>
        <position position="245"/>
    </location>
</feature>
<dbReference type="EMBL" id="WBVM01000001">
    <property type="protein sequence ID" value="KAB2810613.1"/>
    <property type="molecule type" value="Genomic_DNA"/>
</dbReference>
<dbReference type="Pfam" id="PF00171">
    <property type="entry name" value="Aldedh"/>
    <property type="match status" value="1"/>
</dbReference>
<dbReference type="GO" id="GO:0016620">
    <property type="term" value="F:oxidoreductase activity, acting on the aldehyde or oxo group of donors, NAD or NADP as acceptor"/>
    <property type="evidence" value="ECO:0007669"/>
    <property type="project" value="InterPro"/>
</dbReference>
<proteinExistence type="inferred from homology"/>
<evidence type="ECO:0000256" key="3">
    <source>
        <dbReference type="PROSITE-ProRule" id="PRU10007"/>
    </source>
</evidence>
<dbReference type="SUPFAM" id="SSF53720">
    <property type="entry name" value="ALDH-like"/>
    <property type="match status" value="1"/>
</dbReference>
<dbReference type="InterPro" id="IPR029510">
    <property type="entry name" value="Ald_DH_CS_GLU"/>
</dbReference>
<comment type="similarity">
    <text evidence="1 4">Belongs to the aldehyde dehydrogenase family.</text>
</comment>
<dbReference type="FunFam" id="3.40.605.10:FF:000007">
    <property type="entry name" value="NAD/NADP-dependent betaine aldehyde dehydrogenase"/>
    <property type="match status" value="1"/>
</dbReference>
<dbReference type="Gene3D" id="3.40.605.10">
    <property type="entry name" value="Aldehyde Dehydrogenase, Chain A, domain 1"/>
    <property type="match status" value="1"/>
</dbReference>
<reference evidence="6 7" key="1">
    <citation type="submission" date="2019-09" db="EMBL/GenBank/DDBJ databases">
        <title>Pimelobacter sp. isolated from Paulinella.</title>
        <authorList>
            <person name="Jeong S.E."/>
        </authorList>
    </citation>
    <scope>NUCLEOTIDE SEQUENCE [LARGE SCALE GENOMIC DNA]</scope>
    <source>
        <strain evidence="6 7">Pch-N</strain>
    </source>
</reference>
<keyword evidence="2 4" id="KW-0560">Oxidoreductase</keyword>
<dbReference type="InterPro" id="IPR016161">
    <property type="entry name" value="Ald_DH/histidinol_DH"/>
</dbReference>
<evidence type="ECO:0000259" key="5">
    <source>
        <dbReference type="Pfam" id="PF00171"/>
    </source>
</evidence>
<evidence type="ECO:0000313" key="7">
    <source>
        <dbReference type="Proteomes" id="UP000449906"/>
    </source>
</evidence>
<evidence type="ECO:0000256" key="4">
    <source>
        <dbReference type="RuleBase" id="RU003345"/>
    </source>
</evidence>
<dbReference type="InterPro" id="IPR016163">
    <property type="entry name" value="Ald_DH_C"/>
</dbReference>
<dbReference type="Gene3D" id="3.40.309.10">
    <property type="entry name" value="Aldehyde Dehydrogenase, Chain A, domain 2"/>
    <property type="match status" value="1"/>
</dbReference>
<dbReference type="PANTHER" id="PTHR42804:SF1">
    <property type="entry name" value="ALDEHYDE DEHYDROGENASE-RELATED"/>
    <property type="match status" value="1"/>
</dbReference>
<dbReference type="RefSeq" id="WP_151577926.1">
    <property type="nucleotide sequence ID" value="NZ_WBVM01000001.1"/>
</dbReference>
<evidence type="ECO:0000313" key="6">
    <source>
        <dbReference type="EMBL" id="KAB2810613.1"/>
    </source>
</evidence>
<dbReference type="CDD" id="cd07138">
    <property type="entry name" value="ALDH_CddD_SSP0762"/>
    <property type="match status" value="1"/>
</dbReference>
<feature type="domain" description="Aldehyde dehydrogenase" evidence="5">
    <location>
        <begin position="20"/>
        <end position="468"/>
    </location>
</feature>
<comment type="caution">
    <text evidence="6">The sequence shown here is derived from an EMBL/GenBank/DDBJ whole genome shotgun (WGS) entry which is preliminary data.</text>
</comment>